<reference evidence="3 4" key="1">
    <citation type="journal article" date="2016" name="Nat. Commun.">
        <title>Extremotolerant tardigrade genome and improved radiotolerance of human cultured cells by tardigrade-unique protein.</title>
        <authorList>
            <person name="Hashimoto T."/>
            <person name="Horikawa D.D."/>
            <person name="Saito Y."/>
            <person name="Kuwahara H."/>
            <person name="Kozuka-Hata H."/>
            <person name="Shin-I T."/>
            <person name="Minakuchi Y."/>
            <person name="Ohishi K."/>
            <person name="Motoyama A."/>
            <person name="Aizu T."/>
            <person name="Enomoto A."/>
            <person name="Kondo K."/>
            <person name="Tanaka S."/>
            <person name="Hara Y."/>
            <person name="Koshikawa S."/>
            <person name="Sagara H."/>
            <person name="Miura T."/>
            <person name="Yokobori S."/>
            <person name="Miyagawa K."/>
            <person name="Suzuki Y."/>
            <person name="Kubo T."/>
            <person name="Oyama M."/>
            <person name="Kohara Y."/>
            <person name="Fujiyama A."/>
            <person name="Arakawa K."/>
            <person name="Katayama T."/>
            <person name="Toyoda A."/>
            <person name="Kunieda T."/>
        </authorList>
    </citation>
    <scope>NUCLEOTIDE SEQUENCE [LARGE SCALE GENOMIC DNA]</scope>
    <source>
        <strain evidence="3 4">YOKOZUNA-1</strain>
    </source>
</reference>
<name>A0A1D1VIP0_RAMVA</name>
<keyword evidence="1" id="KW-0175">Coiled coil</keyword>
<dbReference type="OrthoDB" id="10598206at2759"/>
<evidence type="ECO:0000313" key="4">
    <source>
        <dbReference type="Proteomes" id="UP000186922"/>
    </source>
</evidence>
<keyword evidence="4" id="KW-1185">Reference proteome</keyword>
<feature type="region of interest" description="Disordered" evidence="2">
    <location>
        <begin position="1"/>
        <end position="27"/>
    </location>
</feature>
<gene>
    <name evidence="3" type="primary">RvY_11591-1</name>
    <name evidence="3" type="synonym">RvY_11591.1</name>
    <name evidence="3" type="ORF">RvY_11591</name>
</gene>
<dbReference type="AlphaFoldDB" id="A0A1D1VIP0"/>
<evidence type="ECO:0000313" key="3">
    <source>
        <dbReference type="EMBL" id="GAV00791.1"/>
    </source>
</evidence>
<dbReference type="EMBL" id="BDGG01000006">
    <property type="protein sequence ID" value="GAV00791.1"/>
    <property type="molecule type" value="Genomic_DNA"/>
</dbReference>
<comment type="caution">
    <text evidence="3">The sequence shown here is derived from an EMBL/GenBank/DDBJ whole genome shotgun (WGS) entry which is preliminary data.</text>
</comment>
<evidence type="ECO:0000256" key="1">
    <source>
        <dbReference type="SAM" id="Coils"/>
    </source>
</evidence>
<proteinExistence type="predicted"/>
<sequence length="132" mass="14879">MKEAYVDLGMEAGNNNEDSPAEEAEGQHLSHDFTVFSKPLTYSTERVHEPVPPTWRDLLEDLSLYENQDPIFRNTRQGTATSERDPLSIAHISLEVQVAAKNLAALKETAKERLQSSREALEILKDDLEDLT</sequence>
<feature type="coiled-coil region" evidence="1">
    <location>
        <begin position="100"/>
        <end position="131"/>
    </location>
</feature>
<protein>
    <submittedName>
        <fullName evidence="3">Uncharacterized protein</fullName>
    </submittedName>
</protein>
<evidence type="ECO:0000256" key="2">
    <source>
        <dbReference type="SAM" id="MobiDB-lite"/>
    </source>
</evidence>
<dbReference type="Proteomes" id="UP000186922">
    <property type="component" value="Unassembled WGS sequence"/>
</dbReference>
<accession>A0A1D1VIP0</accession>
<organism evidence="3 4">
    <name type="scientific">Ramazzottius varieornatus</name>
    <name type="common">Water bear</name>
    <name type="synonym">Tardigrade</name>
    <dbReference type="NCBI Taxonomy" id="947166"/>
    <lineage>
        <taxon>Eukaryota</taxon>
        <taxon>Metazoa</taxon>
        <taxon>Ecdysozoa</taxon>
        <taxon>Tardigrada</taxon>
        <taxon>Eutardigrada</taxon>
        <taxon>Parachela</taxon>
        <taxon>Hypsibioidea</taxon>
        <taxon>Ramazzottiidae</taxon>
        <taxon>Ramazzottius</taxon>
    </lineage>
</organism>